<proteinExistence type="predicted"/>
<dbReference type="Proteomes" id="UP000606194">
    <property type="component" value="Unassembled WGS sequence"/>
</dbReference>
<keyword evidence="2" id="KW-1185">Reference proteome</keyword>
<reference evidence="1" key="1">
    <citation type="journal article" date="2014" name="Int. J. Syst. Evol. Microbiol.">
        <title>Complete genome sequence of Corynebacterium casei LMG S-19264T (=DSM 44701T), isolated from a smear-ripened cheese.</title>
        <authorList>
            <consortium name="US DOE Joint Genome Institute (JGI-PGF)"/>
            <person name="Walter F."/>
            <person name="Albersmeier A."/>
            <person name="Kalinowski J."/>
            <person name="Ruckert C."/>
        </authorList>
    </citation>
    <scope>NUCLEOTIDE SEQUENCE</scope>
    <source>
        <strain evidence="1">JCM 4386</strain>
    </source>
</reference>
<organism evidence="1 2">
    <name type="scientific">Streptomyces humidus</name>
    <dbReference type="NCBI Taxonomy" id="52259"/>
    <lineage>
        <taxon>Bacteria</taxon>
        <taxon>Bacillati</taxon>
        <taxon>Actinomycetota</taxon>
        <taxon>Actinomycetes</taxon>
        <taxon>Kitasatosporales</taxon>
        <taxon>Streptomycetaceae</taxon>
        <taxon>Streptomyces</taxon>
    </lineage>
</organism>
<protein>
    <submittedName>
        <fullName evidence="1">Uncharacterized protein</fullName>
    </submittedName>
</protein>
<evidence type="ECO:0000313" key="1">
    <source>
        <dbReference type="EMBL" id="GGR68453.1"/>
    </source>
</evidence>
<dbReference type="RefSeq" id="WP_190147456.1">
    <property type="nucleotide sequence ID" value="NZ_BMTL01000002.1"/>
</dbReference>
<name>A0A918FRS8_9ACTN</name>
<evidence type="ECO:0000313" key="2">
    <source>
        <dbReference type="Proteomes" id="UP000606194"/>
    </source>
</evidence>
<comment type="caution">
    <text evidence="1">The sequence shown here is derived from an EMBL/GenBank/DDBJ whole genome shotgun (WGS) entry which is preliminary data.</text>
</comment>
<dbReference type="EMBL" id="BMTL01000002">
    <property type="protein sequence ID" value="GGR68453.1"/>
    <property type="molecule type" value="Genomic_DNA"/>
</dbReference>
<accession>A0A918FRS8</accession>
<sequence length="64" mass="6675">MGGSVFAEALLERVLHARAALRAALEAADAYTVAVVQDELDDAVRVARRHGVDVGAAEAESEGK</sequence>
<gene>
    <name evidence="1" type="ORF">GCM10010269_03930</name>
</gene>
<dbReference type="AlphaFoldDB" id="A0A918FRS8"/>
<reference evidence="1" key="2">
    <citation type="submission" date="2020-09" db="EMBL/GenBank/DDBJ databases">
        <authorList>
            <person name="Sun Q."/>
            <person name="Ohkuma M."/>
        </authorList>
    </citation>
    <scope>NUCLEOTIDE SEQUENCE</scope>
    <source>
        <strain evidence="1">JCM 4386</strain>
    </source>
</reference>